<evidence type="ECO:0000313" key="4">
    <source>
        <dbReference type="Proteomes" id="UP000030742"/>
    </source>
</evidence>
<dbReference type="GO" id="GO:0032007">
    <property type="term" value="P:negative regulation of TOR signaling"/>
    <property type="evidence" value="ECO:0007669"/>
    <property type="project" value="InterPro"/>
</dbReference>
<dbReference type="InterPro" id="IPR033331">
    <property type="entry name" value="TMEM127"/>
</dbReference>
<dbReference type="TCDB" id="9.B.419.1.4">
    <property type="family name" value="the transmembrane 127 (tmem127) family"/>
</dbReference>
<gene>
    <name evidence="3" type="ORF">D910_02379</name>
</gene>
<dbReference type="OrthoDB" id="10030622at2759"/>
<dbReference type="Gene3D" id="1.20.140.150">
    <property type="match status" value="1"/>
</dbReference>
<keyword evidence="1" id="KW-1133">Transmembrane helix</keyword>
<dbReference type="EMBL" id="KB631644">
    <property type="protein sequence ID" value="ERL84956.1"/>
    <property type="molecule type" value="Genomic_DNA"/>
</dbReference>
<evidence type="ECO:0000313" key="3">
    <source>
        <dbReference type="EMBL" id="ERL84956.1"/>
    </source>
</evidence>
<sequence>MDHQRYDRVKMTYSLPKANYINHVSAVSHLITVIATCVSLGGPTWFHFDGDICVLYLTLAQFFWFGYVPDGIDYTDSDCLGSTFIYSMRAIILLCFVTIISSLFGFWMDIIEYKHPVYLRIRKSPLTKLCSMSIILIIIGLCWCLRTLSKRLILTEDAKSDFDVSFGVGFYLVALSGGMLGITIIFHIIELKRLHHKQKDHVFFAAFDAIQILSMVKSYQRLTRRAQNSLLSIAYKP</sequence>
<dbReference type="PANTHER" id="PTHR28358">
    <property type="entry name" value="TRANSMEMBRANE PROTEIN 127"/>
    <property type="match status" value="1"/>
</dbReference>
<dbReference type="Pfam" id="PF20517">
    <property type="entry name" value="TMEM127"/>
    <property type="match status" value="1"/>
</dbReference>
<feature type="domain" description="Transmembrane protein 127 transmembrane region" evidence="2">
    <location>
        <begin position="79"/>
        <end position="179"/>
    </location>
</feature>
<dbReference type="Proteomes" id="UP000030742">
    <property type="component" value="Unassembled WGS sequence"/>
</dbReference>
<feature type="transmembrane region" description="Helical" evidence="1">
    <location>
        <begin position="168"/>
        <end position="189"/>
    </location>
</feature>
<dbReference type="GO" id="GO:0008285">
    <property type="term" value="P:negative regulation of cell population proliferation"/>
    <property type="evidence" value="ECO:0007669"/>
    <property type="project" value="InterPro"/>
</dbReference>
<feature type="transmembrane region" description="Helical" evidence="1">
    <location>
        <begin position="20"/>
        <end position="40"/>
    </location>
</feature>
<dbReference type="STRING" id="77166.U4U2Y3"/>
<dbReference type="InterPro" id="IPR046795">
    <property type="entry name" value="TMEM127_TM"/>
</dbReference>
<keyword evidence="1" id="KW-0812">Transmembrane</keyword>
<evidence type="ECO:0000259" key="2">
    <source>
        <dbReference type="Pfam" id="PF20517"/>
    </source>
</evidence>
<proteinExistence type="predicted"/>
<name>U4U2Y3_DENPD</name>
<dbReference type="GO" id="GO:0016020">
    <property type="term" value="C:membrane"/>
    <property type="evidence" value="ECO:0007669"/>
    <property type="project" value="TreeGrafter"/>
</dbReference>
<dbReference type="PANTHER" id="PTHR28358:SF1">
    <property type="entry name" value="TRANSMEMBRANE PROTEIN 127"/>
    <property type="match status" value="1"/>
</dbReference>
<feature type="transmembrane region" description="Helical" evidence="1">
    <location>
        <begin position="129"/>
        <end position="148"/>
    </location>
</feature>
<dbReference type="AlphaFoldDB" id="U4U2Y3"/>
<organism evidence="3 4">
    <name type="scientific">Dendroctonus ponderosae</name>
    <name type="common">Mountain pine beetle</name>
    <dbReference type="NCBI Taxonomy" id="77166"/>
    <lineage>
        <taxon>Eukaryota</taxon>
        <taxon>Metazoa</taxon>
        <taxon>Ecdysozoa</taxon>
        <taxon>Arthropoda</taxon>
        <taxon>Hexapoda</taxon>
        <taxon>Insecta</taxon>
        <taxon>Pterygota</taxon>
        <taxon>Neoptera</taxon>
        <taxon>Endopterygota</taxon>
        <taxon>Coleoptera</taxon>
        <taxon>Polyphaga</taxon>
        <taxon>Cucujiformia</taxon>
        <taxon>Curculionidae</taxon>
        <taxon>Scolytinae</taxon>
        <taxon>Dendroctonus</taxon>
    </lineage>
</organism>
<protein>
    <recommendedName>
        <fullName evidence="2">Transmembrane protein 127 transmembrane region domain-containing protein</fullName>
    </recommendedName>
</protein>
<accession>U4U2Y3</accession>
<evidence type="ECO:0000256" key="1">
    <source>
        <dbReference type="SAM" id="Phobius"/>
    </source>
</evidence>
<keyword evidence="1" id="KW-0472">Membrane</keyword>
<feature type="transmembrane region" description="Helical" evidence="1">
    <location>
        <begin position="88"/>
        <end position="108"/>
    </location>
</feature>
<reference evidence="3 4" key="1">
    <citation type="journal article" date="2013" name="Genome Biol.">
        <title>Draft genome of the mountain pine beetle, Dendroctonus ponderosae Hopkins, a major forest pest.</title>
        <authorList>
            <person name="Keeling C.I."/>
            <person name="Yuen M.M."/>
            <person name="Liao N.Y."/>
            <person name="Docking T.R."/>
            <person name="Chan S.K."/>
            <person name="Taylor G.A."/>
            <person name="Palmquist D.L."/>
            <person name="Jackman S.D."/>
            <person name="Nguyen A."/>
            <person name="Li M."/>
            <person name="Henderson H."/>
            <person name="Janes J.K."/>
            <person name="Zhao Y."/>
            <person name="Pandoh P."/>
            <person name="Moore R."/>
            <person name="Sperling F.A."/>
            <person name="Huber D.P."/>
            <person name="Birol I."/>
            <person name="Jones S.J."/>
            <person name="Bohlmann J."/>
        </authorList>
    </citation>
    <scope>NUCLEOTIDE SEQUENCE</scope>
</reference>